<feature type="compositionally biased region" description="Basic and acidic residues" evidence="1">
    <location>
        <begin position="666"/>
        <end position="685"/>
    </location>
</feature>
<feature type="region of interest" description="Disordered" evidence="1">
    <location>
        <begin position="491"/>
        <end position="557"/>
    </location>
</feature>
<accession>A0A1V9WZM3</accession>
<feature type="compositionally biased region" description="Basic and acidic residues" evidence="1">
    <location>
        <begin position="1097"/>
        <end position="1116"/>
    </location>
</feature>
<dbReference type="InParanoid" id="A0A1V9WZM3"/>
<feature type="region of interest" description="Disordered" evidence="1">
    <location>
        <begin position="226"/>
        <end position="253"/>
    </location>
</feature>
<feature type="compositionally biased region" description="Basic and acidic residues" evidence="1">
    <location>
        <begin position="1285"/>
        <end position="1294"/>
    </location>
</feature>
<feature type="region of interest" description="Disordered" evidence="1">
    <location>
        <begin position="148"/>
        <end position="198"/>
    </location>
</feature>
<feature type="compositionally biased region" description="Polar residues" evidence="1">
    <location>
        <begin position="500"/>
        <end position="517"/>
    </location>
</feature>
<reference evidence="2 3" key="1">
    <citation type="journal article" date="2017" name="Gigascience">
        <title>Draft genome of the honey bee ectoparasitic mite, Tropilaelaps mercedesae, is shaped by the parasitic life history.</title>
        <authorList>
            <person name="Dong X."/>
            <person name="Armstrong S.D."/>
            <person name="Xia D."/>
            <person name="Makepeace B.L."/>
            <person name="Darby A.C."/>
            <person name="Kadowaki T."/>
        </authorList>
    </citation>
    <scope>NUCLEOTIDE SEQUENCE [LARGE SCALE GENOMIC DNA]</scope>
    <source>
        <strain evidence="2">Wuxi-XJTLU</strain>
    </source>
</reference>
<feature type="region of interest" description="Disordered" evidence="1">
    <location>
        <begin position="425"/>
        <end position="472"/>
    </location>
</feature>
<organism evidence="2 3">
    <name type="scientific">Tropilaelaps mercedesae</name>
    <dbReference type="NCBI Taxonomy" id="418985"/>
    <lineage>
        <taxon>Eukaryota</taxon>
        <taxon>Metazoa</taxon>
        <taxon>Ecdysozoa</taxon>
        <taxon>Arthropoda</taxon>
        <taxon>Chelicerata</taxon>
        <taxon>Arachnida</taxon>
        <taxon>Acari</taxon>
        <taxon>Parasitiformes</taxon>
        <taxon>Mesostigmata</taxon>
        <taxon>Gamasina</taxon>
        <taxon>Dermanyssoidea</taxon>
        <taxon>Laelapidae</taxon>
        <taxon>Tropilaelaps</taxon>
    </lineage>
</organism>
<dbReference type="OrthoDB" id="10688847at2759"/>
<gene>
    <name evidence="2" type="ORF">BIW11_13977</name>
</gene>
<dbReference type="EMBL" id="MNPL01031360">
    <property type="protein sequence ID" value="OQR66704.1"/>
    <property type="molecule type" value="Genomic_DNA"/>
</dbReference>
<feature type="compositionally biased region" description="Basic and acidic residues" evidence="1">
    <location>
        <begin position="943"/>
        <end position="962"/>
    </location>
</feature>
<feature type="compositionally biased region" description="Basic and acidic residues" evidence="1">
    <location>
        <begin position="906"/>
        <end position="917"/>
    </location>
</feature>
<evidence type="ECO:0000313" key="2">
    <source>
        <dbReference type="EMBL" id="OQR66704.1"/>
    </source>
</evidence>
<feature type="compositionally biased region" description="Basic and acidic residues" evidence="1">
    <location>
        <begin position="986"/>
        <end position="998"/>
    </location>
</feature>
<name>A0A1V9WZM3_9ACAR</name>
<evidence type="ECO:0000313" key="3">
    <source>
        <dbReference type="Proteomes" id="UP000192247"/>
    </source>
</evidence>
<feature type="region of interest" description="Disordered" evidence="1">
    <location>
        <begin position="943"/>
        <end position="1294"/>
    </location>
</feature>
<comment type="caution">
    <text evidence="2">The sequence shown here is derived from an EMBL/GenBank/DDBJ whole genome shotgun (WGS) entry which is preliminary data.</text>
</comment>
<feature type="region of interest" description="Disordered" evidence="1">
    <location>
        <begin position="81"/>
        <end position="112"/>
    </location>
</feature>
<feature type="compositionally biased region" description="Acidic residues" evidence="1">
    <location>
        <begin position="184"/>
        <end position="195"/>
    </location>
</feature>
<feature type="compositionally biased region" description="Low complexity" evidence="1">
    <location>
        <begin position="1160"/>
        <end position="1172"/>
    </location>
</feature>
<evidence type="ECO:0000256" key="1">
    <source>
        <dbReference type="SAM" id="MobiDB-lite"/>
    </source>
</evidence>
<feature type="compositionally biased region" description="Basic and acidic residues" evidence="1">
    <location>
        <begin position="1018"/>
        <end position="1030"/>
    </location>
</feature>
<feature type="compositionally biased region" description="Low complexity" evidence="1">
    <location>
        <begin position="1117"/>
        <end position="1130"/>
    </location>
</feature>
<keyword evidence="3" id="KW-1185">Reference proteome</keyword>
<feature type="compositionally biased region" description="Basic and acidic residues" evidence="1">
    <location>
        <begin position="1240"/>
        <end position="1255"/>
    </location>
</feature>
<feature type="region of interest" description="Disordered" evidence="1">
    <location>
        <begin position="868"/>
        <end position="887"/>
    </location>
</feature>
<dbReference type="Proteomes" id="UP000192247">
    <property type="component" value="Unassembled WGS sequence"/>
</dbReference>
<proteinExistence type="predicted"/>
<feature type="compositionally biased region" description="Basic and acidic residues" evidence="1">
    <location>
        <begin position="1048"/>
        <end position="1059"/>
    </location>
</feature>
<feature type="region of interest" description="Disordered" evidence="1">
    <location>
        <begin position="666"/>
        <end position="688"/>
    </location>
</feature>
<feature type="region of interest" description="Disordered" evidence="1">
    <location>
        <begin position="904"/>
        <end position="926"/>
    </location>
</feature>
<protein>
    <submittedName>
        <fullName evidence="2">Uncharacterized protein</fullName>
    </submittedName>
</protein>
<sequence>MGRPRRPKMSLRSNEEERIGYANGFLVTRPPSKPRQELKAIELPAVSSVKRVTFLEPEKTKPIQVTPESEKAPFRIAARTFSERGSPTIESPVNEADAHPAKKRKKVVSMHVEDADVRKSTTAIRHGGGGAVPRRIFCSTPASRVSILRPNHESNDSDESGHLRKAFTGTPCGGLLGKNASFTDQEDSQVSETDEATSTFEGKISLEKAFGEVAFEECDIDSLAVQTENSGSTRHSTEARRPSGSLRSAEVDTKQSSSIPTLVNKDVVDCVESLLSRIRNTLPSANTASTRLLSLSHSPEQSSPDELSGHLAQHCLEAQPEAALREEQQDTAQASVVVKAEGEEKMQLKTFHEDMSPGETINRCTILTTAQTASDLQSVSDPIQACLESGPESGLESACDDHDLNDLCQATYSSRSILTEKLQTDLERERNVQPCIEPSTTSYSHVSHTEPGAMGNPFSEGPEQPNEEPSNRLASELHVRQPNLAAAHLENSEATAGPDSPTSLEQPKSSSRTQTSSELDEIRLTALCKPDSVNPWPGQSDDTNRRRSDASSDSSVEVDLRLEQANDKDPLTTPPSRDVKSAVNEMSEYPGDTPEVADYKVSMTHTSVVWWCAQPGATSPAEPTAWTSGGSIEYDVLATINNLAERVTQMRESVYAAQVAIDPADIRSSRPNELQDRSEDTDRPPKCQPRFSSEALLGHGLTSSDCSLNVFKQRRSQIRLDDEEPMETSIFPDDSWLDSPTKETQCTFSQNDSVTCLTETAPSNMIDDRITAGTIRASETDISEMSESVCEADQRKTAQIISRNSETKEEIKSALDASVDLEKTAKISEQSEISFGPQCHLQAAAVQGQKHDDAQGQAKAYENRTEGTLTSVGSAEHARHTSPLNTAGHHVNLSVSLKNAACDQDSQGKADTTDLARDSPGSGEAIVTGADTQYLGTIHSQEEPLLKEGDATSEKQETEVPSEKSQVNNHDHLGEKTSALQNTDEGTEHLDDTREDRGSMAVGLDETARSFTAIGDSTNEHTQDGAEMKTDTATFPVENGHSPVGRTMHSEPDVSKEESAIEDGGGTTLKKSETQTSPEIASHSPFAETRPAAAQIDDSRSPKKTSDEELQKHETTSKSSTSKANSSFSTGAIDRTRANRSKKTLNVRKDPTAETDMVEDGSAAAAVLPADAADTKADLNGGSTPEKPKVTRSAKARAKTLVSATDTPRRSQRIRQAVQLEDTPKTDTKTAQKTPSAADAKSETNEIDKIKDPKGRIQTRGTKTPSRSAVVVRTAVDTPRRSGRRAKDVTKTMG</sequence>
<feature type="compositionally biased region" description="Basic and acidic residues" evidence="1">
    <location>
        <begin position="150"/>
        <end position="162"/>
    </location>
</feature>